<feature type="transmembrane region" description="Helical" evidence="9">
    <location>
        <begin position="970"/>
        <end position="991"/>
    </location>
</feature>
<dbReference type="PROSITE" id="PS50082">
    <property type="entry name" value="WD_REPEATS_2"/>
    <property type="match status" value="7"/>
</dbReference>
<dbReference type="InterPro" id="IPR036322">
    <property type="entry name" value="WD40_repeat_dom_sf"/>
</dbReference>
<proteinExistence type="predicted"/>
<keyword evidence="3 9" id="KW-0812">Transmembrane</keyword>
<gene>
    <name evidence="11" type="ORF">BSTOLATCC_MIC60900</name>
</gene>
<evidence type="ECO:0000256" key="2">
    <source>
        <dbReference type="ARBA" id="ARBA00022574"/>
    </source>
</evidence>
<evidence type="ECO:0000256" key="9">
    <source>
        <dbReference type="SAM" id="Phobius"/>
    </source>
</evidence>
<keyword evidence="4" id="KW-0677">Repeat</keyword>
<keyword evidence="2 7" id="KW-0853">WD repeat</keyword>
<evidence type="ECO:0000256" key="1">
    <source>
        <dbReference type="ARBA" id="ARBA00004141"/>
    </source>
</evidence>
<keyword evidence="5 9" id="KW-1133">Transmembrane helix</keyword>
<dbReference type="GO" id="GO:0016020">
    <property type="term" value="C:membrane"/>
    <property type="evidence" value="ECO:0007669"/>
    <property type="project" value="UniProtKB-SubCell"/>
</dbReference>
<feature type="repeat" description="WD" evidence="7">
    <location>
        <begin position="319"/>
        <end position="351"/>
    </location>
</feature>
<dbReference type="PROSITE" id="PS50294">
    <property type="entry name" value="WD_REPEATS_REGION"/>
    <property type="match status" value="6"/>
</dbReference>
<sequence>MEELKTDILTAQPALFALSALVEKQVKITKKPTKKRQYKKPLTPQQIRLNEIIDEISEYIMGAAEDSLTTPFQIKCLALSRDNVNLFFGSSNGNIARYNRVQKNITDDIPLNVGPIYGICLDEISSKAFICGEDPIVRIYRLPRYELEFELKGHEQSVNSIRLGHTREFLYSASNDGTVKKWNLKTLENEGTIMQHVGKASSLALTVNGKYVFSGGADNLIRVYQLLHGQQILNLKSHNDCVKSLAVNSQSTFLASGSDDCTVILWNIEDFTPIRVFIDHEATIQALAFSLDGSILLTGSADFTIKVWDLAKERREITLNSHKNIINELIISPNQDFIISCSDDKSLRVWSFPQFLEEQVFKALENSFNSVVISPISSEVISCGTDKYVRWWNPTKDEACVLCETNGTSLKVAVAKDESWIAAGDDLGKIYLINYKEKKLEKEIQAHLGPVRDLCFSHDARYLVSGGGDSTVSVWHIEKLEATVLRGHLQSVWAVAISSDGETAISGSGDGTLRVWDVFKGKERYSAQSQEQISALQIDRQDRYVISGDLRGNVKIWSIYEKAIETDFNEQHRDCVTSIYVCHDNENFLTSSRDKTIYIFSLKYRVALSYLTRKQTIFSMAVSADEMLIATGEQEMIYFQENPLKSTKPRIVGPHEGLQKFIAYAKEVISDSGPEHDSSMDNFIILPYFFNILHIYAYYNFSSYLKQSLLQSSAPMVPSREGHTPMTITLLRKTRYSRDEIIKALYRFGKSSPFILLTLERDIFVLTKLGLPLVEELYKVLFQQASRHSLPKFCEDEEMILPIVNLSEHPRIKPVEFMDESLMGNSGKCICFMESYVKIALTVGSKESIDFLESLSKCKNNEIFRTPFIKSIIDYKWRQVGFMMKTLGGMYFLYLLIMCLYTAYFQGNVYFQSALFVFNVILTAFETFQLCVSGSHYFTYVWNYIDWTRSILVLVYLINSWSDVDMELNFSIFSLATFVSWIRGFSFFRIFSKTRYLTNMVVEVIKSITGFLVIMAYSTLAFTFLFMVLAGLHANPSFLSYLSVSYNLMLGAFDDGEYDIIEWTCITFALIVNPVVILNLLISIVSDAFDKVKSDSISADARELVDMIIEIENLMITRRGRNEKKFFQVCKEYEKDEEDEWEGKIREMQKYIEEIIENNEKDREKIIKLIKMQEREANEQSTKLDIVVHRMKKICEAEKII</sequence>
<feature type="coiled-coil region" evidence="8">
    <location>
        <begin position="1145"/>
        <end position="1176"/>
    </location>
</feature>
<keyword evidence="8" id="KW-0175">Coiled coil</keyword>
<feature type="repeat" description="WD" evidence="7">
    <location>
        <begin position="193"/>
        <end position="234"/>
    </location>
</feature>
<dbReference type="Proteomes" id="UP001162131">
    <property type="component" value="Unassembled WGS sequence"/>
</dbReference>
<keyword evidence="12" id="KW-1185">Reference proteome</keyword>
<dbReference type="InterPro" id="IPR005821">
    <property type="entry name" value="Ion_trans_dom"/>
</dbReference>
<dbReference type="PANTHER" id="PTHR19879">
    <property type="entry name" value="TRANSCRIPTION INITIATION FACTOR TFIID"/>
    <property type="match status" value="1"/>
</dbReference>
<dbReference type="PRINTS" id="PR00320">
    <property type="entry name" value="GPROTEINBRPT"/>
</dbReference>
<feature type="repeat" description="WD" evidence="7">
    <location>
        <begin position="444"/>
        <end position="485"/>
    </location>
</feature>
<feature type="repeat" description="WD" evidence="7">
    <location>
        <begin position="277"/>
        <end position="318"/>
    </location>
</feature>
<dbReference type="SMART" id="SM00320">
    <property type="entry name" value="WD40"/>
    <property type="match status" value="13"/>
</dbReference>
<feature type="transmembrane region" description="Helical" evidence="9">
    <location>
        <begin position="1060"/>
        <end position="1085"/>
    </location>
</feature>
<feature type="repeat" description="WD" evidence="7">
    <location>
        <begin position="151"/>
        <end position="192"/>
    </location>
</feature>
<feature type="transmembrane region" description="Helical" evidence="9">
    <location>
        <begin position="1011"/>
        <end position="1032"/>
    </location>
</feature>
<evidence type="ECO:0000256" key="5">
    <source>
        <dbReference type="ARBA" id="ARBA00022989"/>
    </source>
</evidence>
<feature type="repeat" description="WD" evidence="7">
    <location>
        <begin position="485"/>
        <end position="526"/>
    </location>
</feature>
<dbReference type="SUPFAM" id="SSF81324">
    <property type="entry name" value="Voltage-gated potassium channels"/>
    <property type="match status" value="1"/>
</dbReference>
<dbReference type="CDD" id="cd00200">
    <property type="entry name" value="WD40"/>
    <property type="match status" value="2"/>
</dbReference>
<dbReference type="Pfam" id="PF00520">
    <property type="entry name" value="Ion_trans"/>
    <property type="match status" value="1"/>
</dbReference>
<name>A0AAU9K407_9CILI</name>
<reference evidence="11" key="1">
    <citation type="submission" date="2021-09" db="EMBL/GenBank/DDBJ databases">
        <authorList>
            <consortium name="AG Swart"/>
            <person name="Singh M."/>
            <person name="Singh A."/>
            <person name="Seah K."/>
            <person name="Emmerich C."/>
        </authorList>
    </citation>
    <scope>NUCLEOTIDE SEQUENCE</scope>
    <source>
        <strain evidence="11">ATCC30299</strain>
    </source>
</reference>
<dbReference type="GO" id="GO:0005216">
    <property type="term" value="F:monoatomic ion channel activity"/>
    <property type="evidence" value="ECO:0007669"/>
    <property type="project" value="InterPro"/>
</dbReference>
<dbReference type="InterPro" id="IPR015943">
    <property type="entry name" value="WD40/YVTN_repeat-like_dom_sf"/>
</dbReference>
<dbReference type="InterPro" id="IPR019775">
    <property type="entry name" value="WD40_repeat_CS"/>
</dbReference>
<dbReference type="EMBL" id="CAJZBQ010000058">
    <property type="protein sequence ID" value="CAG9334281.1"/>
    <property type="molecule type" value="Genomic_DNA"/>
</dbReference>
<feature type="repeat" description="WD" evidence="7">
    <location>
        <begin position="235"/>
        <end position="276"/>
    </location>
</feature>
<dbReference type="AlphaFoldDB" id="A0AAU9K407"/>
<dbReference type="Gene3D" id="2.130.10.10">
    <property type="entry name" value="YVTN repeat-like/Quinoprotein amine dehydrogenase"/>
    <property type="match status" value="3"/>
</dbReference>
<evidence type="ECO:0000256" key="8">
    <source>
        <dbReference type="SAM" id="Coils"/>
    </source>
</evidence>
<dbReference type="PROSITE" id="PS00678">
    <property type="entry name" value="WD_REPEATS_1"/>
    <property type="match status" value="3"/>
</dbReference>
<evidence type="ECO:0000256" key="7">
    <source>
        <dbReference type="PROSITE-ProRule" id="PRU00221"/>
    </source>
</evidence>
<evidence type="ECO:0000313" key="11">
    <source>
        <dbReference type="EMBL" id="CAG9334281.1"/>
    </source>
</evidence>
<evidence type="ECO:0000259" key="10">
    <source>
        <dbReference type="Pfam" id="PF00520"/>
    </source>
</evidence>
<keyword evidence="6 9" id="KW-0472">Membrane</keyword>
<protein>
    <recommendedName>
        <fullName evidence="10">Ion transport domain-containing protein</fullName>
    </recommendedName>
</protein>
<dbReference type="Pfam" id="PF00400">
    <property type="entry name" value="WD40"/>
    <property type="match status" value="8"/>
</dbReference>
<accession>A0AAU9K407</accession>
<dbReference type="PANTHER" id="PTHR19879:SF9">
    <property type="entry name" value="TRANSCRIPTION INITIATION FACTOR TFIID SUBUNIT 5"/>
    <property type="match status" value="1"/>
</dbReference>
<dbReference type="InterPro" id="IPR001680">
    <property type="entry name" value="WD40_rpt"/>
</dbReference>
<evidence type="ECO:0000256" key="6">
    <source>
        <dbReference type="ARBA" id="ARBA00023136"/>
    </source>
</evidence>
<dbReference type="SUPFAM" id="SSF50978">
    <property type="entry name" value="WD40 repeat-like"/>
    <property type="match status" value="2"/>
</dbReference>
<feature type="transmembrane region" description="Helical" evidence="9">
    <location>
        <begin position="886"/>
        <end position="904"/>
    </location>
</feature>
<comment type="caution">
    <text evidence="11">The sequence shown here is derived from an EMBL/GenBank/DDBJ whole genome shotgun (WGS) entry which is preliminary data.</text>
</comment>
<feature type="domain" description="Ion transport" evidence="10">
    <location>
        <begin position="892"/>
        <end position="1095"/>
    </location>
</feature>
<dbReference type="InterPro" id="IPR020472">
    <property type="entry name" value="WD40_PAC1"/>
</dbReference>
<evidence type="ECO:0000256" key="4">
    <source>
        <dbReference type="ARBA" id="ARBA00022737"/>
    </source>
</evidence>
<feature type="transmembrane region" description="Helical" evidence="9">
    <location>
        <begin position="910"/>
        <end position="928"/>
    </location>
</feature>
<evidence type="ECO:0000313" key="12">
    <source>
        <dbReference type="Proteomes" id="UP001162131"/>
    </source>
</evidence>
<evidence type="ECO:0000256" key="3">
    <source>
        <dbReference type="ARBA" id="ARBA00022692"/>
    </source>
</evidence>
<organism evidence="11 12">
    <name type="scientific">Blepharisma stoltei</name>
    <dbReference type="NCBI Taxonomy" id="1481888"/>
    <lineage>
        <taxon>Eukaryota</taxon>
        <taxon>Sar</taxon>
        <taxon>Alveolata</taxon>
        <taxon>Ciliophora</taxon>
        <taxon>Postciliodesmatophora</taxon>
        <taxon>Heterotrichea</taxon>
        <taxon>Heterotrichida</taxon>
        <taxon>Blepharismidae</taxon>
        <taxon>Blepharisma</taxon>
    </lineage>
</organism>
<comment type="subcellular location">
    <subcellularLocation>
        <location evidence="1">Membrane</location>
        <topology evidence="1">Multi-pass membrane protein</topology>
    </subcellularLocation>
</comment>